<protein>
    <submittedName>
        <fullName evidence="3">DUF1801 domain-containing protein</fullName>
    </submittedName>
</protein>
<dbReference type="Pfam" id="PF08818">
    <property type="entry name" value="DUF1801"/>
    <property type="match status" value="1"/>
</dbReference>
<evidence type="ECO:0000259" key="2">
    <source>
        <dbReference type="Pfam" id="PF08818"/>
    </source>
</evidence>
<keyword evidence="4" id="KW-1185">Reference proteome</keyword>
<dbReference type="Proteomes" id="UP000298173">
    <property type="component" value="Unassembled WGS sequence"/>
</dbReference>
<proteinExistence type="predicted"/>
<evidence type="ECO:0000256" key="1">
    <source>
        <dbReference type="SAM" id="MobiDB-lite"/>
    </source>
</evidence>
<evidence type="ECO:0000313" key="4">
    <source>
        <dbReference type="Proteomes" id="UP000298173"/>
    </source>
</evidence>
<comment type="caution">
    <text evidence="3">The sequence shown here is derived from an EMBL/GenBank/DDBJ whole genome shotgun (WGS) entry which is preliminary data.</text>
</comment>
<accession>A0A4R8URD9</accession>
<sequence length="225" mass="24293">MKAPESPALTHSSSSSISSPPTQRPRHSRLTRTPSADFHVGGRCFFAPPAGRFLSACPATSGNGVRVWREERSRRPAPCRAATPPVKEAIPLTSTLAPTTAPVTVPSAAKPTTIDEYVAAPTEPLASIVTLLRDTFDLALPETSTELWHGHPVWLEEDLPVAGFKAYPTFVTVLFWRGQAITDDSGKLNASGSAEMSELKLRSVDDFDSALFDGWLQQVRELEGA</sequence>
<dbReference type="OrthoDB" id="192368at2"/>
<name>A0A4R8URD9_9MICO</name>
<dbReference type="InterPro" id="IPR014922">
    <property type="entry name" value="YdhG-like"/>
</dbReference>
<evidence type="ECO:0000313" key="3">
    <source>
        <dbReference type="EMBL" id="TFB69073.1"/>
    </source>
</evidence>
<dbReference type="EMBL" id="SOEY01000031">
    <property type="protein sequence ID" value="TFB69073.1"/>
    <property type="molecule type" value="Genomic_DNA"/>
</dbReference>
<feature type="region of interest" description="Disordered" evidence="1">
    <location>
        <begin position="1"/>
        <end position="35"/>
    </location>
</feature>
<organism evidence="3 4">
    <name type="scientific">Cryobacterium glaciale</name>
    <dbReference type="NCBI Taxonomy" id="1259145"/>
    <lineage>
        <taxon>Bacteria</taxon>
        <taxon>Bacillati</taxon>
        <taxon>Actinomycetota</taxon>
        <taxon>Actinomycetes</taxon>
        <taxon>Micrococcales</taxon>
        <taxon>Microbacteriaceae</taxon>
        <taxon>Cryobacterium</taxon>
    </lineage>
</organism>
<gene>
    <name evidence="3" type="ORF">E3O06_15985</name>
</gene>
<feature type="domain" description="YdhG-like" evidence="2">
    <location>
        <begin position="127"/>
        <end position="218"/>
    </location>
</feature>
<reference evidence="3 4" key="1">
    <citation type="submission" date="2019-03" db="EMBL/GenBank/DDBJ databases">
        <title>Genomics of glacier-inhabiting Cryobacterium strains.</title>
        <authorList>
            <person name="Liu Q."/>
            <person name="Xin Y.-H."/>
        </authorList>
    </citation>
    <scope>NUCLEOTIDE SEQUENCE [LARGE SCALE GENOMIC DNA]</scope>
    <source>
        <strain evidence="3 4">HLT2-23</strain>
    </source>
</reference>
<dbReference type="AlphaFoldDB" id="A0A4R8URD9"/>
<dbReference type="SUPFAM" id="SSF159888">
    <property type="entry name" value="YdhG-like"/>
    <property type="match status" value="1"/>
</dbReference>